<evidence type="ECO:0000313" key="4">
    <source>
        <dbReference type="Ensembl" id="ENSPMRP00000035888.1"/>
    </source>
</evidence>
<feature type="compositionally biased region" description="Basic and acidic residues" evidence="3">
    <location>
        <begin position="97"/>
        <end position="107"/>
    </location>
</feature>
<dbReference type="InterPro" id="IPR040681">
    <property type="entry name" value="HOATZ-like"/>
</dbReference>
<feature type="region of interest" description="Disordered" evidence="3">
    <location>
        <begin position="57"/>
        <end position="122"/>
    </location>
</feature>
<feature type="region of interest" description="Disordered" evidence="3">
    <location>
        <begin position="140"/>
        <end position="182"/>
    </location>
</feature>
<evidence type="ECO:0000256" key="1">
    <source>
        <dbReference type="ARBA" id="ARBA00023451"/>
    </source>
</evidence>
<reference evidence="4" key="3">
    <citation type="submission" date="2025-09" db="UniProtKB">
        <authorList>
            <consortium name="Ensembl"/>
        </authorList>
    </citation>
    <scope>IDENTIFICATION</scope>
</reference>
<evidence type="ECO:0000256" key="2">
    <source>
        <dbReference type="ARBA" id="ARBA00023657"/>
    </source>
</evidence>
<evidence type="ECO:0000313" key="5">
    <source>
        <dbReference type="Proteomes" id="UP000472272"/>
    </source>
</evidence>
<dbReference type="PANTHER" id="PTHR47231">
    <property type="entry name" value="UPF0722 PROTEIN C11ORF88"/>
    <property type="match status" value="1"/>
</dbReference>
<proteinExistence type="inferred from homology"/>
<dbReference type="Proteomes" id="UP000472272">
    <property type="component" value="Chromosome 15"/>
</dbReference>
<dbReference type="GO" id="GO:0007283">
    <property type="term" value="P:spermatogenesis"/>
    <property type="evidence" value="ECO:0007669"/>
    <property type="project" value="Ensembl"/>
</dbReference>
<sequence>METPRPETPRPEAPPTTAAAAAMASPTPLPSPAFLAFTGSCEQDVTLAKSFWNSVTLQPPLESRLGPRRDSASCSSSRKGSRAEAPSGTSLQIPRSPDNKKEDDKSTENSVAGESDLKEQYIKKSKKREEIIALLKKQREERIAKEMISDPYKPKIRPRESEIKKKVPDSDLEDKESVSALP</sequence>
<dbReference type="OrthoDB" id="9046696at2759"/>
<feature type="region of interest" description="Disordered" evidence="3">
    <location>
        <begin position="1"/>
        <end position="34"/>
    </location>
</feature>
<protein>
    <recommendedName>
        <fullName evidence="2">Cilia- and flagella-associated protein HOATZ</fullName>
    </recommendedName>
</protein>
<dbReference type="GO" id="GO:0030317">
    <property type="term" value="P:flagellated sperm motility"/>
    <property type="evidence" value="ECO:0007669"/>
    <property type="project" value="Ensembl"/>
</dbReference>
<feature type="compositionally biased region" description="Basic and acidic residues" evidence="3">
    <location>
        <begin position="157"/>
        <end position="169"/>
    </location>
</feature>
<name>A0A670KER5_PODMU</name>
<accession>A0A670KER5</accession>
<reference evidence="4 5" key="1">
    <citation type="journal article" date="2019" name="Proc. Natl. Acad. Sci. U.S.A.">
        <title>Regulatory changes in pterin and carotenoid genes underlie balanced color polymorphisms in the wall lizard.</title>
        <authorList>
            <person name="Andrade P."/>
            <person name="Pinho C."/>
            <person name="Perez I de Lanuza G."/>
            <person name="Afonso S."/>
            <person name="Brejcha J."/>
            <person name="Rubin C.J."/>
            <person name="Wallerman O."/>
            <person name="Pereira P."/>
            <person name="Sabatino S.J."/>
            <person name="Bellati A."/>
            <person name="Pellitteri-Rosa D."/>
            <person name="Bosakova Z."/>
            <person name="Bunikis I."/>
            <person name="Carretero M.A."/>
            <person name="Feiner N."/>
            <person name="Marsik P."/>
            <person name="Pauperio F."/>
            <person name="Salvi D."/>
            <person name="Soler L."/>
            <person name="While G.M."/>
            <person name="Uller T."/>
            <person name="Font E."/>
            <person name="Andersson L."/>
            <person name="Carneiro M."/>
        </authorList>
    </citation>
    <scope>NUCLEOTIDE SEQUENCE</scope>
</reference>
<dbReference type="Ensembl" id="ENSPMRT00000038033.1">
    <property type="protein sequence ID" value="ENSPMRP00000035888.1"/>
    <property type="gene ID" value="ENSPMRG00000023180.1"/>
</dbReference>
<organism evidence="4 5">
    <name type="scientific">Podarcis muralis</name>
    <name type="common">Wall lizard</name>
    <name type="synonym">Lacerta muralis</name>
    <dbReference type="NCBI Taxonomy" id="64176"/>
    <lineage>
        <taxon>Eukaryota</taxon>
        <taxon>Metazoa</taxon>
        <taxon>Chordata</taxon>
        <taxon>Craniata</taxon>
        <taxon>Vertebrata</taxon>
        <taxon>Euteleostomi</taxon>
        <taxon>Lepidosauria</taxon>
        <taxon>Squamata</taxon>
        <taxon>Bifurcata</taxon>
        <taxon>Unidentata</taxon>
        <taxon>Episquamata</taxon>
        <taxon>Laterata</taxon>
        <taxon>Lacertibaenia</taxon>
        <taxon>Lacertidae</taxon>
        <taxon>Podarcis</taxon>
    </lineage>
</organism>
<evidence type="ECO:0000256" key="3">
    <source>
        <dbReference type="SAM" id="MobiDB-lite"/>
    </source>
</evidence>
<dbReference type="GO" id="GO:0005737">
    <property type="term" value="C:cytoplasm"/>
    <property type="evidence" value="ECO:0007669"/>
    <property type="project" value="Ensembl"/>
</dbReference>
<feature type="compositionally biased region" description="Basic and acidic residues" evidence="3">
    <location>
        <begin position="1"/>
        <end position="10"/>
    </location>
</feature>
<keyword evidence="5" id="KW-1185">Reference proteome</keyword>
<dbReference type="GO" id="GO:0005929">
    <property type="term" value="C:cilium"/>
    <property type="evidence" value="ECO:0007669"/>
    <property type="project" value="Ensembl"/>
</dbReference>
<dbReference type="OMA" id="TVCSERQ"/>
<dbReference type="GeneTree" id="ENSGT00390000002677"/>
<comment type="similarity">
    <text evidence="1">Belongs to the HOATZ family.</text>
</comment>
<gene>
    <name evidence="4" type="primary">HOATZ</name>
</gene>
<feature type="compositionally biased region" description="Low complexity" evidence="3">
    <location>
        <begin position="15"/>
        <end position="26"/>
    </location>
</feature>
<dbReference type="Pfam" id="PF17664">
    <property type="entry name" value="HOATZ-like"/>
    <property type="match status" value="1"/>
</dbReference>
<dbReference type="PANTHER" id="PTHR47231:SF1">
    <property type="entry name" value="CILIA- AND FLAGELLA-ASSOCIATED PROTEIN HOATZ"/>
    <property type="match status" value="1"/>
</dbReference>
<dbReference type="AlphaFoldDB" id="A0A670KER5"/>
<reference evidence="4" key="2">
    <citation type="submission" date="2025-08" db="UniProtKB">
        <authorList>
            <consortium name="Ensembl"/>
        </authorList>
    </citation>
    <scope>IDENTIFICATION</scope>
</reference>
<dbReference type="GO" id="GO:0035082">
    <property type="term" value="P:axoneme assembly"/>
    <property type="evidence" value="ECO:0007669"/>
    <property type="project" value="Ensembl"/>
</dbReference>